<dbReference type="SUPFAM" id="SSF48113">
    <property type="entry name" value="Heme-dependent peroxidases"/>
    <property type="match status" value="1"/>
</dbReference>
<feature type="binding site" evidence="20">
    <location>
        <position position="260"/>
    </location>
    <ligand>
        <name>CoA</name>
        <dbReference type="ChEBI" id="CHEBI:57287"/>
    </ligand>
</feature>
<comment type="catalytic activity">
    <reaction evidence="1">
        <text>2 a phenolic donor + H2O2 = 2 a phenolic radical donor + 2 H2O</text>
        <dbReference type="Rhea" id="RHEA:56136"/>
        <dbReference type="ChEBI" id="CHEBI:15377"/>
        <dbReference type="ChEBI" id="CHEBI:16240"/>
        <dbReference type="ChEBI" id="CHEBI:139520"/>
        <dbReference type="ChEBI" id="CHEBI:139521"/>
        <dbReference type="EC" id="1.11.1.7"/>
    </reaction>
</comment>
<feature type="binding site" evidence="20">
    <location>
        <position position="256"/>
    </location>
    <ligand>
        <name>CoA</name>
        <dbReference type="ChEBI" id="CHEBI:57287"/>
    </ligand>
</feature>
<evidence type="ECO:0000256" key="2">
    <source>
        <dbReference type="ARBA" id="ARBA00002322"/>
    </source>
</evidence>
<dbReference type="FunFam" id="3.40.47.10:FF:000008">
    <property type="entry name" value="3-hydroxy-3-methylglutaryl coenzyme A synthase"/>
    <property type="match status" value="1"/>
</dbReference>
<feature type="domain" description="Plant heme peroxidase family profile" evidence="22">
    <location>
        <begin position="497"/>
        <end position="793"/>
    </location>
</feature>
<comment type="function">
    <text evidence="21">Catalyzes the condensation of acetyl-CoA with acetoacetyl-CoA to form HMG-CoA.</text>
</comment>
<dbReference type="PANTHER" id="PTHR43323">
    <property type="entry name" value="3-HYDROXY-3-METHYLGLUTARYL COENZYME A SYNTHASE"/>
    <property type="match status" value="1"/>
</dbReference>
<dbReference type="InterPro" id="IPR019793">
    <property type="entry name" value="Peroxidases_heam-ligand_BS"/>
</dbReference>
<evidence type="ECO:0000256" key="15">
    <source>
        <dbReference type="PIRSR" id="PIRSR600823-2"/>
    </source>
</evidence>
<feature type="binding site" evidence="15">
    <location>
        <position position="633"/>
    </location>
    <ligand>
        <name>substrate</name>
    </ligand>
</feature>
<dbReference type="Gene3D" id="1.10.520.10">
    <property type="match status" value="1"/>
</dbReference>
<dbReference type="PANTHER" id="PTHR43323:SF21">
    <property type="entry name" value="HYDROXYMETHYLGLUTARYL-COA SYNTHASE"/>
    <property type="match status" value="1"/>
</dbReference>
<evidence type="ECO:0000256" key="18">
    <source>
        <dbReference type="PIRSR" id="PIRSR600823-5"/>
    </source>
</evidence>
<dbReference type="EMBL" id="JAYMYS010000009">
    <property type="protein sequence ID" value="KAK7380221.1"/>
    <property type="molecule type" value="Genomic_DNA"/>
</dbReference>
<dbReference type="PRINTS" id="PR00461">
    <property type="entry name" value="PLPEROXIDASE"/>
</dbReference>
<evidence type="ECO:0000256" key="4">
    <source>
        <dbReference type="ARBA" id="ARBA00007061"/>
    </source>
</evidence>
<evidence type="ECO:0000256" key="10">
    <source>
        <dbReference type="ARBA" id="ARBA00023002"/>
    </source>
</evidence>
<dbReference type="GO" id="GO:0004421">
    <property type="term" value="F:hydroxymethylglutaryl-CoA synthase activity"/>
    <property type="evidence" value="ECO:0007669"/>
    <property type="project" value="UniProtKB-EC"/>
</dbReference>
<feature type="active site" description="Acyl-thioester intermediate" evidence="19">
    <location>
        <position position="121"/>
    </location>
</feature>
<dbReference type="GO" id="GO:0006979">
    <property type="term" value="P:response to oxidative stress"/>
    <property type="evidence" value="ECO:0007669"/>
    <property type="project" value="InterPro"/>
</dbReference>
<keyword evidence="13" id="KW-0325">Glycoprotein</keyword>
<comment type="cofactor">
    <cofactor evidence="16">
        <name>heme b</name>
        <dbReference type="ChEBI" id="CHEBI:60344"/>
    </cofactor>
    <text evidence="16">Binds 1 heme b (iron(II)-protoporphyrin IX) group per subunit.</text>
</comment>
<dbReference type="InterPro" id="IPR000823">
    <property type="entry name" value="Peroxidase_pln"/>
</dbReference>
<dbReference type="GO" id="GO:0016126">
    <property type="term" value="P:sterol biosynthetic process"/>
    <property type="evidence" value="ECO:0007669"/>
    <property type="project" value="UniProtKB-KW"/>
</dbReference>
<comment type="catalytic activity">
    <reaction evidence="21">
        <text>acetoacetyl-CoA + acetyl-CoA + H2O = (3S)-3-hydroxy-3-methylglutaryl-CoA + CoA + H(+)</text>
        <dbReference type="Rhea" id="RHEA:10188"/>
        <dbReference type="ChEBI" id="CHEBI:15377"/>
        <dbReference type="ChEBI" id="CHEBI:15378"/>
        <dbReference type="ChEBI" id="CHEBI:43074"/>
        <dbReference type="ChEBI" id="CHEBI:57286"/>
        <dbReference type="ChEBI" id="CHEBI:57287"/>
        <dbReference type="ChEBI" id="CHEBI:57288"/>
        <dbReference type="EC" id="2.3.3.10"/>
    </reaction>
</comment>
<feature type="binding site" evidence="16">
    <location>
        <position position="560"/>
    </location>
    <ligand>
        <name>Ca(2+)</name>
        <dbReference type="ChEBI" id="CHEBI:29108"/>
        <label>1</label>
    </ligand>
</feature>
<feature type="active site" description="Proton acceptor" evidence="14">
    <location>
        <position position="538"/>
    </location>
</feature>
<organism evidence="23 24">
    <name type="scientific">Psophocarpus tetragonolobus</name>
    <name type="common">Winged bean</name>
    <name type="synonym">Dolichos tetragonolobus</name>
    <dbReference type="NCBI Taxonomy" id="3891"/>
    <lineage>
        <taxon>Eukaryota</taxon>
        <taxon>Viridiplantae</taxon>
        <taxon>Streptophyta</taxon>
        <taxon>Embryophyta</taxon>
        <taxon>Tracheophyta</taxon>
        <taxon>Spermatophyta</taxon>
        <taxon>Magnoliopsida</taxon>
        <taxon>eudicotyledons</taxon>
        <taxon>Gunneridae</taxon>
        <taxon>Pentapetalae</taxon>
        <taxon>rosids</taxon>
        <taxon>fabids</taxon>
        <taxon>Fabales</taxon>
        <taxon>Fabaceae</taxon>
        <taxon>Papilionoideae</taxon>
        <taxon>50 kb inversion clade</taxon>
        <taxon>NPAAA clade</taxon>
        <taxon>indigoferoid/millettioid clade</taxon>
        <taxon>Phaseoleae</taxon>
        <taxon>Psophocarpus</taxon>
    </lineage>
</organism>
<dbReference type="GO" id="GO:0006084">
    <property type="term" value="P:acetyl-CoA metabolic process"/>
    <property type="evidence" value="ECO:0007669"/>
    <property type="project" value="InterPro"/>
</dbReference>
<dbReference type="Gene3D" id="1.10.420.10">
    <property type="entry name" value="Peroxidase, domain 2"/>
    <property type="match status" value="1"/>
</dbReference>
<keyword evidence="8 16" id="KW-0479">Metal-binding</keyword>
<feature type="binding site" evidence="16">
    <location>
        <position position="718"/>
    </location>
    <ligand>
        <name>Ca(2+)</name>
        <dbReference type="ChEBI" id="CHEBI:29108"/>
        <label>2</label>
    </ligand>
</feature>
<dbReference type="Pfam" id="PF00141">
    <property type="entry name" value="peroxidase"/>
    <property type="match status" value="1"/>
</dbReference>
<keyword evidence="21" id="KW-0444">Lipid biosynthesis</keyword>
<feature type="disulfide bond" evidence="18">
    <location>
        <begin position="507"/>
        <end position="586"/>
    </location>
</feature>
<keyword evidence="21" id="KW-0753">Steroid metabolism</keyword>
<dbReference type="GO" id="GO:0046872">
    <property type="term" value="F:metal ion binding"/>
    <property type="evidence" value="ECO:0007669"/>
    <property type="project" value="UniProtKB-KW"/>
</dbReference>
<evidence type="ECO:0000256" key="16">
    <source>
        <dbReference type="PIRSR" id="PIRSR600823-3"/>
    </source>
</evidence>
<comment type="function">
    <text evidence="2">Removal of H(2)O(2), oxidation of toxic reductants, biosynthesis and degradation of lignin, suberization, auxin catabolism, response to environmental stresses such as wounding, pathogen attack and oxidative stress. These functions might be dependent on each isozyme/isoform in each plant tissue.</text>
</comment>
<dbReference type="Pfam" id="PF08540">
    <property type="entry name" value="HMG_CoA_synt_C"/>
    <property type="match status" value="1"/>
</dbReference>
<comment type="pathway">
    <text evidence="21">Metabolic intermediate biosynthesis; (R)-mevalonate biosynthesis; (R)-mevalonate from acetyl-CoA: step 2/3.</text>
</comment>
<dbReference type="InterPro" id="IPR033905">
    <property type="entry name" value="Secretory_peroxidase"/>
</dbReference>
<keyword evidence="7 21" id="KW-0808">Transferase</keyword>
<dbReference type="InterPro" id="IPR002016">
    <property type="entry name" value="Haem_peroxidase"/>
</dbReference>
<evidence type="ECO:0000256" key="11">
    <source>
        <dbReference type="ARBA" id="ARBA00023004"/>
    </source>
</evidence>
<evidence type="ECO:0000259" key="22">
    <source>
        <dbReference type="PROSITE" id="PS50873"/>
    </source>
</evidence>
<dbReference type="FunFam" id="1.10.520.10:FF:000001">
    <property type="entry name" value="Peroxidase"/>
    <property type="match status" value="1"/>
</dbReference>
<evidence type="ECO:0000256" key="12">
    <source>
        <dbReference type="ARBA" id="ARBA00023157"/>
    </source>
</evidence>
<dbReference type="GO" id="GO:0020037">
    <property type="term" value="F:heme binding"/>
    <property type="evidence" value="ECO:0007669"/>
    <property type="project" value="InterPro"/>
</dbReference>
<keyword evidence="10" id="KW-0560">Oxidoreductase</keyword>
<keyword evidence="21" id="KW-0752">Steroid biosynthesis</keyword>
<dbReference type="Proteomes" id="UP001386955">
    <property type="component" value="Unassembled WGS sequence"/>
</dbReference>
<evidence type="ECO:0000256" key="8">
    <source>
        <dbReference type="ARBA" id="ARBA00022723"/>
    </source>
</evidence>
<dbReference type="AlphaFoldDB" id="A0AAN9NW09"/>
<evidence type="ECO:0000256" key="14">
    <source>
        <dbReference type="PIRSR" id="PIRSR600823-1"/>
    </source>
</evidence>
<keyword evidence="21" id="KW-0756">Sterol biosynthesis</keyword>
<comment type="cofactor">
    <cofactor evidence="16">
        <name>Ca(2+)</name>
        <dbReference type="ChEBI" id="CHEBI:29108"/>
    </cofactor>
    <text evidence="16">Binds 2 calcium ions per subunit.</text>
</comment>
<dbReference type="InterPro" id="IPR000590">
    <property type="entry name" value="HMG_CoA_synt_AS"/>
</dbReference>
<name>A0AAN9NW09_PSOTE</name>
<evidence type="ECO:0000313" key="23">
    <source>
        <dbReference type="EMBL" id="KAK7380221.1"/>
    </source>
</evidence>
<dbReference type="PROSITE" id="PS01226">
    <property type="entry name" value="HMG_COA_SYNTHASE"/>
    <property type="match status" value="1"/>
</dbReference>
<dbReference type="InterPro" id="IPR013746">
    <property type="entry name" value="HMG_CoA_synt_C_dom"/>
</dbReference>
<keyword evidence="9 16" id="KW-0106">Calcium</keyword>
<feature type="binding site" description="axial binding residue" evidence="16">
    <location>
        <position position="663"/>
    </location>
    <ligand>
        <name>heme b</name>
        <dbReference type="ChEBI" id="CHEBI:60344"/>
    </ligand>
    <ligandPart>
        <name>Fe</name>
        <dbReference type="ChEBI" id="CHEBI:18248"/>
    </ligandPart>
</feature>
<keyword evidence="11 16" id="KW-0408">Iron</keyword>
<dbReference type="InterPro" id="IPR016039">
    <property type="entry name" value="Thiolase-like"/>
</dbReference>
<evidence type="ECO:0000256" key="17">
    <source>
        <dbReference type="PIRSR" id="PIRSR600823-4"/>
    </source>
</evidence>
<feature type="disulfide bond" evidence="18">
    <location>
        <begin position="670"/>
        <end position="702"/>
    </location>
</feature>
<keyword evidence="12 18" id="KW-1015">Disulfide bond</keyword>
<evidence type="ECO:0000256" key="5">
    <source>
        <dbReference type="ARBA" id="ARBA00022559"/>
    </source>
</evidence>
<evidence type="ECO:0000256" key="21">
    <source>
        <dbReference type="RuleBase" id="RU364071"/>
    </source>
</evidence>
<dbReference type="GO" id="GO:0042744">
    <property type="term" value="P:hydrogen peroxide catabolic process"/>
    <property type="evidence" value="ECO:0007669"/>
    <property type="project" value="InterPro"/>
</dbReference>
<feature type="binding site" evidence="16">
    <location>
        <position position="548"/>
    </location>
    <ligand>
        <name>Ca(2+)</name>
        <dbReference type="ChEBI" id="CHEBI:29108"/>
        <label>1</label>
    </ligand>
</feature>
<comment type="similarity">
    <text evidence="4 21">Belongs to the thiolase-like superfamily. HMG-CoA synthase family.</text>
</comment>
<sequence length="793" mass="88161">MASSRPANVGILAMDIYFPTTCVAQEALEAHDGVSRGKYTIGLGQDCMAFCTDVEDVISMSLTVVTSLLEKYNVDPKQIGRLEVGSETVIDKSKSIKTFLMQIFEASGNTDIEGVDSTNACYGGTAALFNCVNWVESSSWDGRYGLVVCTDSAVYAEGPARPTGGAAAIAMLVGPDAPIAFESKLRGSHMSHAYDFYKPDLASEYPVVDGKLSQTCYLMALDSCYRLFCEKFEKLEGRPFSMSDSDYFVFHSPYNKLVQKSFGRLYFNDFLRNPSFVDEVARETLAPYASLSGDESYQSRDLEKANQQAAKHLYDAKVQPSTLIPKQVGNMYTASLYAAFASLLHNKNGSLVGKRVVMFSYGSGLTATMFSFHFQEGQHPFNLSNIVKVMNVSDKLKQRLEFPPEKFAETLKIMEHRYGGKDFVTSKDCSYLAPRTFYLTNVDSMYRRYYAKKDKLLYSIILCFTSNQMALLPHSKCIFLFPIIFLFLTLSSMSQAELDAQYYDKTCPQAEKIISDTVLRASTFDPKVPARILRMFFHDCFIRGCDASILLDSTPKNQAEKDGPPNLSVHAFYVIDEAKAKLEKACPHTVSCADIIAIAARDVVTLSRGPYWNVLKGRKDGRVSKASETVNLPAPTLNLNQLIQSFAKRGLGVKDMVTLSGGHTLGFSHCSSFQSRIHNFSLLHDIDPSLNTEFALDLKNKCPKLNTNFSAGHFLDSTSSVFDNDYYRQLLVGKGLFSSDQSLAGDKRTRWIVEAFAKDQSLFFKEFVASMLKLGNIGVSENGEVRLNCKVVN</sequence>
<feature type="binding site" evidence="20">
    <location>
        <position position="213"/>
    </location>
    <ligand>
        <name>CoA</name>
        <dbReference type="ChEBI" id="CHEBI:57287"/>
    </ligand>
</feature>
<dbReference type="FunFam" id="1.10.420.10:FF:000006">
    <property type="entry name" value="Peroxidase"/>
    <property type="match status" value="1"/>
</dbReference>
<feature type="binding site" evidence="16">
    <location>
        <position position="544"/>
    </location>
    <ligand>
        <name>Ca(2+)</name>
        <dbReference type="ChEBI" id="CHEBI:29108"/>
        <label>1</label>
    </ligand>
</feature>
<dbReference type="GO" id="GO:0010142">
    <property type="term" value="P:farnesyl diphosphate biosynthetic process, mevalonate pathway"/>
    <property type="evidence" value="ECO:0007669"/>
    <property type="project" value="InterPro"/>
</dbReference>
<feature type="active site" description="Proton donor/acceptor" evidence="19">
    <location>
        <position position="87"/>
    </location>
</feature>
<keyword evidence="21" id="KW-1207">Sterol metabolism</keyword>
<keyword evidence="21" id="KW-0443">Lipid metabolism</keyword>
<comment type="similarity">
    <text evidence="3">Belongs to the peroxidase family. Ascorbate peroxidase subfamily.</text>
</comment>
<dbReference type="CDD" id="cd00827">
    <property type="entry name" value="init_cond_enzymes"/>
    <property type="match status" value="1"/>
</dbReference>
<evidence type="ECO:0000256" key="7">
    <source>
        <dbReference type="ARBA" id="ARBA00022679"/>
    </source>
</evidence>
<feature type="binding site" evidence="16">
    <location>
        <position position="539"/>
    </location>
    <ligand>
        <name>Ca(2+)</name>
        <dbReference type="ChEBI" id="CHEBI:29108"/>
        <label>1</label>
    </ligand>
</feature>
<dbReference type="Pfam" id="PF01154">
    <property type="entry name" value="HMG_CoA_synt_N"/>
    <property type="match status" value="1"/>
</dbReference>
<feature type="disulfide bond" evidence="18">
    <location>
        <begin position="592"/>
        <end position="789"/>
    </location>
</feature>
<dbReference type="EC" id="2.3.3.10" evidence="21"/>
<evidence type="ECO:0000256" key="9">
    <source>
        <dbReference type="ARBA" id="ARBA00022837"/>
    </source>
</evidence>
<feature type="binding site" evidence="16">
    <location>
        <position position="664"/>
    </location>
    <ligand>
        <name>Ca(2+)</name>
        <dbReference type="ChEBI" id="CHEBI:29108"/>
        <label>2</label>
    </ligand>
</feature>
<evidence type="ECO:0000256" key="6">
    <source>
        <dbReference type="ARBA" id="ARBA00022617"/>
    </source>
</evidence>
<dbReference type="SUPFAM" id="SSF53901">
    <property type="entry name" value="Thiolase-like"/>
    <property type="match status" value="2"/>
</dbReference>
<dbReference type="Gene3D" id="3.40.47.10">
    <property type="match status" value="1"/>
</dbReference>
<reference evidence="23 24" key="1">
    <citation type="submission" date="2024-01" db="EMBL/GenBank/DDBJ databases">
        <title>The genomes of 5 underutilized Papilionoideae crops provide insights into root nodulation and disease resistanc.</title>
        <authorList>
            <person name="Jiang F."/>
        </authorList>
    </citation>
    <scope>NUCLEOTIDE SEQUENCE [LARGE SCALE GENOMIC DNA]</scope>
    <source>
        <strain evidence="23">DUOXIRENSHENG_FW03</strain>
        <tissue evidence="23">Leaves</tissue>
    </source>
</reference>
<evidence type="ECO:0000256" key="3">
    <source>
        <dbReference type="ARBA" id="ARBA00006873"/>
    </source>
</evidence>
<feature type="active site" description="Proton donor/acceptor" evidence="19">
    <location>
        <position position="251"/>
    </location>
</feature>
<dbReference type="PROSITE" id="PS50873">
    <property type="entry name" value="PEROXIDASE_4"/>
    <property type="match status" value="1"/>
</dbReference>
<evidence type="ECO:0000256" key="20">
    <source>
        <dbReference type="PIRSR" id="PIRSR610122-2"/>
    </source>
</evidence>
<keyword evidence="5" id="KW-0575">Peroxidase</keyword>
<evidence type="ECO:0000256" key="13">
    <source>
        <dbReference type="ARBA" id="ARBA00023180"/>
    </source>
</evidence>
<proteinExistence type="inferred from homology"/>
<keyword evidence="24" id="KW-1185">Reference proteome</keyword>
<evidence type="ECO:0000256" key="19">
    <source>
        <dbReference type="PIRSR" id="PIRSR610122-1"/>
    </source>
</evidence>
<dbReference type="GO" id="GO:0140825">
    <property type="term" value="F:lactoperoxidase activity"/>
    <property type="evidence" value="ECO:0007669"/>
    <property type="project" value="UniProtKB-EC"/>
</dbReference>
<dbReference type="InterPro" id="IPR010122">
    <property type="entry name" value="HMG_CoA_synthase_euk"/>
</dbReference>
<feature type="binding site" evidence="16">
    <location>
        <position position="723"/>
    </location>
    <ligand>
        <name>Ca(2+)</name>
        <dbReference type="ChEBI" id="CHEBI:29108"/>
        <label>2</label>
    </ligand>
</feature>
<evidence type="ECO:0000313" key="24">
    <source>
        <dbReference type="Proteomes" id="UP001386955"/>
    </source>
</evidence>
<feature type="binding site" evidence="16">
    <location>
        <position position="546"/>
    </location>
    <ligand>
        <name>Ca(2+)</name>
        <dbReference type="ChEBI" id="CHEBI:29108"/>
        <label>1</label>
    </ligand>
</feature>
<dbReference type="PRINTS" id="PR00458">
    <property type="entry name" value="PEROXIDASE"/>
</dbReference>
<dbReference type="InterPro" id="IPR010255">
    <property type="entry name" value="Haem_peroxidase_sf"/>
</dbReference>
<dbReference type="NCBIfam" id="TIGR01833">
    <property type="entry name" value="HMG-CoA-S_euk"/>
    <property type="match status" value="1"/>
</dbReference>
<dbReference type="PROSITE" id="PS00435">
    <property type="entry name" value="PEROXIDASE_1"/>
    <property type="match status" value="1"/>
</dbReference>
<feature type="site" description="Transition state stabilizer" evidence="17">
    <location>
        <position position="534"/>
    </location>
</feature>
<gene>
    <name evidence="23" type="ORF">VNO78_32726</name>
</gene>
<keyword evidence="6" id="KW-0349">Heme</keyword>
<protein>
    <recommendedName>
        <fullName evidence="21">Hydroxymethylglutaryl-CoA synthase</fullName>
        <shortName evidence="21">HMG-CoA synthase</shortName>
        <ecNumber evidence="21">2.3.3.10</ecNumber>
    </recommendedName>
    <alternativeName>
        <fullName evidence="21">3-hydroxy-3-methylglutaryl coenzyme A synthase</fullName>
    </alternativeName>
</protein>
<feature type="disulfide bond" evidence="18">
    <location>
        <begin position="540"/>
        <end position="545"/>
    </location>
</feature>
<comment type="caution">
    <text evidence="23">The sequence shown here is derived from an EMBL/GenBank/DDBJ whole genome shotgun (WGS) entry which is preliminary data.</text>
</comment>
<dbReference type="InterPro" id="IPR013528">
    <property type="entry name" value="HMG_CoA_synth_N"/>
</dbReference>
<dbReference type="CDD" id="cd00693">
    <property type="entry name" value="secretory_peroxidase"/>
    <property type="match status" value="1"/>
</dbReference>
<evidence type="ECO:0000256" key="1">
    <source>
        <dbReference type="ARBA" id="ARBA00000189"/>
    </source>
</evidence>
<accession>A0AAN9NW09</accession>